<dbReference type="GO" id="GO:0060307">
    <property type="term" value="P:regulation of ventricular cardiac muscle cell membrane repolarization"/>
    <property type="evidence" value="ECO:0007669"/>
    <property type="project" value="TreeGrafter"/>
</dbReference>
<dbReference type="GO" id="GO:1902282">
    <property type="term" value="F:voltage-gated potassium channel activity involved in ventricular cardiac muscle cell action potential repolarization"/>
    <property type="evidence" value="ECO:0007669"/>
    <property type="project" value="TreeGrafter"/>
</dbReference>
<keyword evidence="7" id="KW-0633">Potassium transport</keyword>
<keyword evidence="15 20" id="KW-0472">Membrane</keyword>
<dbReference type="EMBL" id="JADDUC010000317">
    <property type="protein sequence ID" value="KAG0114261.1"/>
    <property type="molecule type" value="Genomic_DNA"/>
</dbReference>
<dbReference type="Proteomes" id="UP000618051">
    <property type="component" value="Unassembled WGS sequence"/>
</dbReference>
<dbReference type="OrthoDB" id="8772344at2759"/>
<evidence type="ECO:0000256" key="18">
    <source>
        <dbReference type="ARBA" id="ARBA00035196"/>
    </source>
</evidence>
<dbReference type="GO" id="GO:0086091">
    <property type="term" value="P:regulation of heart rate by cardiac conduction"/>
    <property type="evidence" value="ECO:0007669"/>
    <property type="project" value="TreeGrafter"/>
</dbReference>
<evidence type="ECO:0000256" key="13">
    <source>
        <dbReference type="ARBA" id="ARBA00022989"/>
    </source>
</evidence>
<keyword evidence="14" id="KW-0406">Ion transport</keyword>
<dbReference type="GO" id="GO:0015459">
    <property type="term" value="F:potassium channel regulator activity"/>
    <property type="evidence" value="ECO:0007669"/>
    <property type="project" value="TreeGrafter"/>
</dbReference>
<evidence type="ECO:0000256" key="17">
    <source>
        <dbReference type="ARBA" id="ARBA00023303"/>
    </source>
</evidence>
<accession>A0A835NFS5</accession>
<dbReference type="AlphaFoldDB" id="A0A835NFS5"/>
<keyword evidence="16" id="KW-0325">Glycoprotein</keyword>
<dbReference type="EMBL" id="JADDUC020000002">
    <property type="protein sequence ID" value="KAI1241434.1"/>
    <property type="molecule type" value="Genomic_DNA"/>
</dbReference>
<reference evidence="22" key="3">
    <citation type="submission" date="2022-01" db="EMBL/GenBank/DDBJ databases">
        <authorList>
            <person name="Rubenstein D.R."/>
        </authorList>
    </citation>
    <scope>NUCLEOTIDE SEQUENCE</scope>
    <source>
        <strain evidence="22">SS15</strain>
        <tissue evidence="22">Liver</tissue>
    </source>
</reference>
<feature type="transmembrane region" description="Helical" evidence="20">
    <location>
        <begin position="42"/>
        <end position="64"/>
    </location>
</feature>
<evidence type="ECO:0000256" key="3">
    <source>
        <dbReference type="ARBA" id="ARBA00004285"/>
    </source>
</evidence>
<evidence type="ECO:0000256" key="14">
    <source>
        <dbReference type="ARBA" id="ARBA00023065"/>
    </source>
</evidence>
<comment type="caution">
    <text evidence="21">The sequence shown here is derived from an EMBL/GenBank/DDBJ whole genome shotgun (WGS) entry which is preliminary data.</text>
</comment>
<keyword evidence="17" id="KW-0407">Ion channel</keyword>
<evidence type="ECO:0000256" key="1">
    <source>
        <dbReference type="ARBA" id="ARBA00004221"/>
    </source>
</evidence>
<keyword evidence="8" id="KW-0597">Phosphoprotein</keyword>
<evidence type="ECO:0000256" key="16">
    <source>
        <dbReference type="ARBA" id="ARBA00023180"/>
    </source>
</evidence>
<keyword evidence="5" id="KW-0813">Transport</keyword>
<evidence type="ECO:0000256" key="19">
    <source>
        <dbReference type="ARBA" id="ARBA00045479"/>
    </source>
</evidence>
<comment type="similarity">
    <text evidence="4">Belongs to the potassium channel KCNE family.</text>
</comment>
<organism evidence="21">
    <name type="scientific">Lamprotornis superbus</name>
    <dbReference type="NCBI Taxonomy" id="245042"/>
    <lineage>
        <taxon>Eukaryota</taxon>
        <taxon>Metazoa</taxon>
        <taxon>Chordata</taxon>
        <taxon>Craniata</taxon>
        <taxon>Vertebrata</taxon>
        <taxon>Euteleostomi</taxon>
        <taxon>Archelosauria</taxon>
        <taxon>Archosauria</taxon>
        <taxon>Dinosauria</taxon>
        <taxon>Saurischia</taxon>
        <taxon>Theropoda</taxon>
        <taxon>Coelurosauria</taxon>
        <taxon>Aves</taxon>
        <taxon>Neognathae</taxon>
        <taxon>Neoaves</taxon>
        <taxon>Telluraves</taxon>
        <taxon>Australaves</taxon>
        <taxon>Passeriformes</taxon>
        <taxon>Sturnidae</taxon>
        <taxon>Lamprotornis</taxon>
    </lineage>
</organism>
<dbReference type="GO" id="GO:0016324">
    <property type="term" value="C:apical plasma membrane"/>
    <property type="evidence" value="ECO:0007669"/>
    <property type="project" value="UniProtKB-SubCell"/>
</dbReference>
<evidence type="ECO:0000256" key="9">
    <source>
        <dbReference type="ARBA" id="ARBA00022692"/>
    </source>
</evidence>
<evidence type="ECO:0000256" key="4">
    <source>
        <dbReference type="ARBA" id="ARBA00005688"/>
    </source>
</evidence>
<evidence type="ECO:0000256" key="10">
    <source>
        <dbReference type="ARBA" id="ARBA00022826"/>
    </source>
</evidence>
<evidence type="ECO:0000256" key="2">
    <source>
        <dbReference type="ARBA" id="ARBA00004251"/>
    </source>
</evidence>
<evidence type="ECO:0000256" key="6">
    <source>
        <dbReference type="ARBA" id="ARBA00022475"/>
    </source>
</evidence>
<dbReference type="InterPro" id="IPR005424">
    <property type="entry name" value="KCNE1"/>
</dbReference>
<dbReference type="GO" id="GO:0044325">
    <property type="term" value="F:transmembrane transporter binding"/>
    <property type="evidence" value="ECO:0007669"/>
    <property type="project" value="TreeGrafter"/>
</dbReference>
<dbReference type="Pfam" id="PF02060">
    <property type="entry name" value="ISK_Channel"/>
    <property type="match status" value="1"/>
</dbReference>
<keyword evidence="6" id="KW-1003">Cell membrane</keyword>
<dbReference type="GO" id="GO:0045121">
    <property type="term" value="C:membrane raft"/>
    <property type="evidence" value="ECO:0007669"/>
    <property type="project" value="UniProtKB-SubCell"/>
</dbReference>
<name>A0A835NFS5_9PASS</name>
<gene>
    <name evidence="22" type="ORF">IHE44_0004907</name>
    <name evidence="21" type="ORF">IHE44_008407</name>
</gene>
<evidence type="ECO:0000256" key="15">
    <source>
        <dbReference type="ARBA" id="ARBA00023136"/>
    </source>
</evidence>
<dbReference type="PANTHER" id="PTHR15282">
    <property type="entry name" value="POTASSIUM VOLTAGE-GATED CHANNEL SUBFAMILY E MEMBER 1, 3"/>
    <property type="match status" value="1"/>
</dbReference>
<dbReference type="PANTHER" id="PTHR15282:SF10">
    <property type="entry name" value="POTASSIUM VOLTAGE-GATED CHANNEL SUBFAMILY E MEMBER 1"/>
    <property type="match status" value="1"/>
</dbReference>
<evidence type="ECO:0000256" key="5">
    <source>
        <dbReference type="ARBA" id="ARBA00022448"/>
    </source>
</evidence>
<evidence type="ECO:0000313" key="21">
    <source>
        <dbReference type="EMBL" id="KAG0114261.1"/>
    </source>
</evidence>
<comment type="subcellular location">
    <subcellularLocation>
        <location evidence="1">Apical cell membrane</location>
    </subcellularLocation>
    <subcellularLocation>
        <location evidence="2">Cell membrane</location>
        <topology evidence="2">Single-pass type I membrane protein</topology>
    </subcellularLocation>
    <subcellularLocation>
        <location evidence="3">Membrane raft</location>
    </subcellularLocation>
</comment>
<keyword evidence="10" id="KW-0631">Potassium channel</keyword>
<keyword evidence="11" id="KW-0851">Voltage-gated channel</keyword>
<dbReference type="PRINTS" id="PR01604">
    <property type="entry name" value="KCNE1CHANNEL"/>
</dbReference>
<reference evidence="21" key="1">
    <citation type="submission" date="2020-10" db="EMBL/GenBank/DDBJ databases">
        <title>Feather gene expression reveals the developmental basis of iridescence in African starlings.</title>
        <authorList>
            <person name="Rubenstein D.R."/>
        </authorList>
    </citation>
    <scope>NUCLEOTIDE SEQUENCE</scope>
    <source>
        <strain evidence="21">SS15</strain>
        <tissue evidence="21">Liver</tissue>
    </source>
</reference>
<keyword evidence="23" id="KW-1185">Reference proteome</keyword>
<dbReference type="GO" id="GO:0097623">
    <property type="term" value="P:potassium ion export across plasma membrane"/>
    <property type="evidence" value="ECO:0007669"/>
    <property type="project" value="TreeGrafter"/>
</dbReference>
<dbReference type="InterPro" id="IPR000369">
    <property type="entry name" value="K_chnl_KCNE"/>
</dbReference>
<keyword evidence="9 20" id="KW-0812">Transmembrane</keyword>
<protein>
    <recommendedName>
        <fullName evidence="18">Potassium voltage-gated channel subfamily E member 1</fullName>
    </recommendedName>
</protein>
<evidence type="ECO:0000313" key="22">
    <source>
        <dbReference type="EMBL" id="KAI1241434.1"/>
    </source>
</evidence>
<reference evidence="22 23" key="2">
    <citation type="journal article" date="2021" name="J. Hered.">
        <title>Feather Gene Expression Elucidates the Developmental Basis of Plumage Iridescence in African Starlings.</title>
        <authorList>
            <person name="Rubenstein D.R."/>
            <person name="Corvelo A."/>
            <person name="MacManes M.D."/>
            <person name="Maia R."/>
            <person name="Narzisi G."/>
            <person name="Rousaki A."/>
            <person name="Vandenabeele P."/>
            <person name="Shawkey M.D."/>
            <person name="Solomon J."/>
        </authorList>
    </citation>
    <scope>NUCLEOTIDE SEQUENCE [LARGE SCALE GENOMIC DNA]</scope>
    <source>
        <strain evidence="22">SS15</strain>
    </source>
</reference>
<sequence length="126" mass="14070">MLVLSNNTALNLLLSKLLQDCLEQTNSSAPAKVRSTSNNLEIIYVLLMLGLLGFFTVGVMVTNLRARSLEGPRDPYNTYIACDTWSQQDRLYCQAKILQNCKLCHVLENQLAVEQPGSKIPEEKSP</sequence>
<proteinExistence type="inferred from homology"/>
<comment type="function">
    <text evidence="19">Ancillary protein that functions as a regulatory subunit of the voltage-gated potassium (Kv) channel complex composed of pore-forming and potassium-conducting alpha subunits and of regulatory beta subunits. KCNE1 beta subunit modulates the gating kinetics and enhances stability of the channel complex. Alters the gating of the delayed rectifier Kv channel containing KCNB1 alpha subunit. Associates with KCNQ1/KVLQT1 alpha subunit to form the slowly activating delayed rectifier cardiac potassium (IKs) channel responsible for ventricular muscle action potential repolarization. The outward current reaches its steady state only after 50 seconds. Assembly with KCNH2/HERG alpha subunit Kv channel may regulate the rapidly activating component of the delayed rectifying potassium current (IKr) in heart.</text>
</comment>
<evidence type="ECO:0000256" key="20">
    <source>
        <dbReference type="SAM" id="Phobius"/>
    </source>
</evidence>
<evidence type="ECO:0000313" key="23">
    <source>
        <dbReference type="Proteomes" id="UP000618051"/>
    </source>
</evidence>
<keyword evidence="13 20" id="KW-1133">Transmembrane helix</keyword>
<evidence type="ECO:0000256" key="7">
    <source>
        <dbReference type="ARBA" id="ARBA00022538"/>
    </source>
</evidence>
<dbReference type="GO" id="GO:0008076">
    <property type="term" value="C:voltage-gated potassium channel complex"/>
    <property type="evidence" value="ECO:0007669"/>
    <property type="project" value="TreeGrafter"/>
</dbReference>
<keyword evidence="12" id="KW-0630">Potassium</keyword>
<dbReference type="GO" id="GO:0005251">
    <property type="term" value="F:delayed rectifier potassium channel activity"/>
    <property type="evidence" value="ECO:0007669"/>
    <property type="project" value="TreeGrafter"/>
</dbReference>
<evidence type="ECO:0000256" key="12">
    <source>
        <dbReference type="ARBA" id="ARBA00022958"/>
    </source>
</evidence>
<evidence type="ECO:0000256" key="8">
    <source>
        <dbReference type="ARBA" id="ARBA00022553"/>
    </source>
</evidence>
<evidence type="ECO:0000256" key="11">
    <source>
        <dbReference type="ARBA" id="ARBA00022882"/>
    </source>
</evidence>